<dbReference type="Gene3D" id="3.30.420.10">
    <property type="entry name" value="Ribonuclease H-like superfamily/Ribonuclease H"/>
    <property type="match status" value="1"/>
</dbReference>
<dbReference type="PANTHER" id="PTHR37984:SF5">
    <property type="entry name" value="PROTEIN NYNRIN-LIKE"/>
    <property type="match status" value="1"/>
</dbReference>
<dbReference type="Pfam" id="PF17919">
    <property type="entry name" value="RT_RNaseH_2"/>
    <property type="match status" value="1"/>
</dbReference>
<dbReference type="InterPro" id="IPR036397">
    <property type="entry name" value="RNaseH_sf"/>
</dbReference>
<organism evidence="6 7">
    <name type="scientific">Coturnix japonica</name>
    <name type="common">Japanese quail</name>
    <name type="synonym">Coturnix coturnix japonica</name>
    <dbReference type="NCBI Taxonomy" id="93934"/>
    <lineage>
        <taxon>Eukaryota</taxon>
        <taxon>Metazoa</taxon>
        <taxon>Chordata</taxon>
        <taxon>Craniata</taxon>
        <taxon>Vertebrata</taxon>
        <taxon>Euteleostomi</taxon>
        <taxon>Archelosauria</taxon>
        <taxon>Archosauria</taxon>
        <taxon>Dinosauria</taxon>
        <taxon>Saurischia</taxon>
        <taxon>Theropoda</taxon>
        <taxon>Coelurosauria</taxon>
        <taxon>Aves</taxon>
        <taxon>Neognathae</taxon>
        <taxon>Galloanserae</taxon>
        <taxon>Galliformes</taxon>
        <taxon>Phasianidae</taxon>
        <taxon>Perdicinae</taxon>
        <taxon>Coturnix</taxon>
    </lineage>
</organism>
<dbReference type="AlphaFoldDB" id="A0A8C2TME7"/>
<dbReference type="GO" id="GO:0006259">
    <property type="term" value="P:DNA metabolic process"/>
    <property type="evidence" value="ECO:0007669"/>
    <property type="project" value="UniProtKB-ARBA"/>
</dbReference>
<dbReference type="PANTHER" id="PTHR37984">
    <property type="entry name" value="PROTEIN CBG26694"/>
    <property type="match status" value="1"/>
</dbReference>
<reference evidence="6" key="1">
    <citation type="submission" date="2015-11" db="EMBL/GenBank/DDBJ databases">
        <authorList>
            <consortium name="International Coturnix japonica Genome Analysis Consortium"/>
            <person name="Warren W."/>
            <person name="Burt D.W."/>
            <person name="Antin P.B."/>
            <person name="Lanford R."/>
            <person name="Gros J."/>
            <person name="Wilson R.K."/>
        </authorList>
    </citation>
    <scope>NUCLEOTIDE SEQUENCE [LARGE SCALE GENOMIC DNA]</scope>
</reference>
<evidence type="ECO:0000256" key="1">
    <source>
        <dbReference type="ARBA" id="ARBA00010879"/>
    </source>
</evidence>
<dbReference type="Gene3D" id="3.30.70.270">
    <property type="match status" value="2"/>
</dbReference>
<dbReference type="Ensembl" id="ENSCJPT00005022227.1">
    <property type="protein sequence ID" value="ENSCJPP00005015722.1"/>
    <property type="gene ID" value="ENSCJPG00005012983.1"/>
</dbReference>
<evidence type="ECO:0000256" key="3">
    <source>
        <dbReference type="ARBA" id="ARBA00023268"/>
    </source>
</evidence>
<dbReference type="Proteomes" id="UP000694412">
    <property type="component" value="Chromosome 3"/>
</dbReference>
<dbReference type="Gene3D" id="3.10.10.10">
    <property type="entry name" value="HIV Type 1 Reverse Transcriptase, subunit A, domain 1"/>
    <property type="match status" value="1"/>
</dbReference>
<sequence length="969" mass="110828">MAGGGWREAPRKRNEGTERARLRLNDLSTSCSRSGRRVSLLLCGQKHHLLHLPFSSSSSFEVQTRRHFFSFYQFLSPQRISVGSMEFRNRSIRPRMERYHGMTEFQGEHNNPWVEEFKEVWAKYDMDCGKVKEEVEVGEDPVPYQEDEIPPDLERRMAPLLDQMLKEGIVEPGRSPSNSPLRLFIKDNGATLRLTLDFKGINSVNHRQPTESLDLKEVAKVLSPRSRYFSYLDLSCCSFAIPLTAASKLRFAFTFRGRQYLFNRLPPDFYLTSSILHRRVTRMLAQLSPEYKGWVSSYVDDIVISGRTQEETESLTKEVLQLIRSTGFKLKLRKAQLVKPEVDYLGLKLSARGWEVQESKRKDIANTPTPSNLKSLRSLLGKMRFHQDHVEDYEELVWPLEQLKNEKWQWGKKQQEALQRLKQAILTEPVLRFVDRSQPLIIKTTASSKTTGAALLQENEKGQMVPVWFKSKVLEKHQMSYSPEEKHCVAVLRAMHAFQDLTGSAPIVIQMPGSPWKYLLWGDTKTFCWPTPGKKQWNLLLVNGGENIPASPQLSGVLVRRACPLQELPSSVPHSNVWFTAGTWACEAAFGFAATNLEERWLLGLMQRGSLEDVELEAIRVLLQEHRSSKPLYVYANTQSVVQGLWDGDSEDRRVGDEQLWQSILQWVRTNPGVLHVGHSRDGEQLEWNQKVEERAQNIQAWVLSAHGQRVWEPSKHERQEIIARSHMGHAGVRKMLKRVWQVAHWEGDQEQVEQWVQCCSCTSSPPQPQRTEGPWSHLQLAHVSDLPRSSEDYSSLLVLLDEFSGWVDAFPMQKGNTEEMVTLLQAQVVQRLGMPCRISVGHCEPILQDAVQMGLQMPVNVQHPSPNQVTAITTSLRRLVQSAGKHWADSLSLIVATLRATCVRSEVLGPYQLCFHLPLVLRVNAREGEAAPGPTEPLLLWLARLQEDRAEYKQRVEEAMESVAWDAE</sequence>
<feature type="domain" description="Reverse transcriptase" evidence="5">
    <location>
        <begin position="165"/>
        <end position="349"/>
    </location>
</feature>
<keyword evidence="7" id="KW-1185">Reference proteome</keyword>
<evidence type="ECO:0000256" key="4">
    <source>
        <dbReference type="ARBA" id="ARBA00039658"/>
    </source>
</evidence>
<accession>A0A8C2TME7</accession>
<reference evidence="6" key="2">
    <citation type="submission" date="2025-08" db="UniProtKB">
        <authorList>
            <consortium name="Ensembl"/>
        </authorList>
    </citation>
    <scope>IDENTIFICATION</scope>
</reference>
<evidence type="ECO:0000256" key="2">
    <source>
        <dbReference type="ARBA" id="ARBA00012180"/>
    </source>
</evidence>
<name>A0A8C2TME7_COTJA</name>
<proteinExistence type="inferred from homology"/>
<dbReference type="PROSITE" id="PS50878">
    <property type="entry name" value="RT_POL"/>
    <property type="match status" value="1"/>
</dbReference>
<reference evidence="6" key="3">
    <citation type="submission" date="2025-09" db="UniProtKB">
        <authorList>
            <consortium name="Ensembl"/>
        </authorList>
    </citation>
    <scope>IDENTIFICATION</scope>
</reference>
<dbReference type="GeneTree" id="ENSGT01140000282569"/>
<dbReference type="Pfam" id="PF00078">
    <property type="entry name" value="RVT_1"/>
    <property type="match status" value="1"/>
</dbReference>
<keyword evidence="3" id="KW-0511">Multifunctional enzyme</keyword>
<dbReference type="SUPFAM" id="SSF56672">
    <property type="entry name" value="DNA/RNA polymerases"/>
    <property type="match status" value="1"/>
</dbReference>
<dbReference type="InterPro" id="IPR041588">
    <property type="entry name" value="Integrase_H2C2"/>
</dbReference>
<dbReference type="InterPro" id="IPR043502">
    <property type="entry name" value="DNA/RNA_pol_sf"/>
</dbReference>
<comment type="similarity">
    <text evidence="1">Belongs to the beta type-B retroviral polymerase family. HERV class-II K(HML-2) pol subfamily.</text>
</comment>
<dbReference type="InterPro" id="IPR050951">
    <property type="entry name" value="Retrovirus_Pol_polyprotein"/>
</dbReference>
<dbReference type="InterPro" id="IPR000477">
    <property type="entry name" value="RT_dom"/>
</dbReference>
<dbReference type="GO" id="GO:0003676">
    <property type="term" value="F:nucleic acid binding"/>
    <property type="evidence" value="ECO:0007669"/>
    <property type="project" value="InterPro"/>
</dbReference>
<dbReference type="InterPro" id="IPR043128">
    <property type="entry name" value="Rev_trsase/Diguanyl_cyclase"/>
</dbReference>
<dbReference type="InterPro" id="IPR041577">
    <property type="entry name" value="RT_RNaseH_2"/>
</dbReference>
<dbReference type="EC" id="3.1.26.4" evidence="2"/>
<dbReference type="Pfam" id="PF17921">
    <property type="entry name" value="Integrase_H2C2"/>
    <property type="match status" value="1"/>
</dbReference>
<evidence type="ECO:0000313" key="7">
    <source>
        <dbReference type="Proteomes" id="UP000694412"/>
    </source>
</evidence>
<evidence type="ECO:0000259" key="5">
    <source>
        <dbReference type="PROSITE" id="PS50878"/>
    </source>
</evidence>
<evidence type="ECO:0000313" key="6">
    <source>
        <dbReference type="Ensembl" id="ENSCJPP00005015722.1"/>
    </source>
</evidence>
<protein>
    <recommendedName>
        <fullName evidence="4">Gypsy retrotransposon integrase-like protein 1</fullName>
        <ecNumber evidence="2">3.1.26.4</ecNumber>
    </recommendedName>
</protein>
<dbReference type="Gene3D" id="1.10.340.70">
    <property type="match status" value="1"/>
</dbReference>
<gene>
    <name evidence="6" type="primary">LOC107312362</name>
</gene>
<dbReference type="GO" id="GO:0004523">
    <property type="term" value="F:RNA-DNA hybrid ribonuclease activity"/>
    <property type="evidence" value="ECO:0007669"/>
    <property type="project" value="UniProtKB-EC"/>
</dbReference>